<keyword evidence="7" id="KW-1185">Reference proteome</keyword>
<dbReference type="PANTHER" id="PTHR45625:SF4">
    <property type="entry name" value="PEPTIDYLPROLYL ISOMERASE DOMAIN AND WD REPEAT-CONTAINING PROTEIN 1"/>
    <property type="match status" value="1"/>
</dbReference>
<keyword evidence="4" id="KW-0732">Signal</keyword>
<evidence type="ECO:0000313" key="6">
    <source>
        <dbReference type="EMBL" id="ADW70529.1"/>
    </source>
</evidence>
<dbReference type="PRINTS" id="PR00153">
    <property type="entry name" value="CSAPPISMRASE"/>
</dbReference>
<dbReference type="OrthoDB" id="9807797at2"/>
<evidence type="ECO:0000256" key="3">
    <source>
        <dbReference type="ARBA" id="ARBA00023235"/>
    </source>
</evidence>
<feature type="chain" id="PRO_5003234149" description="peptidylprolyl isomerase" evidence="4">
    <location>
        <begin position="27"/>
        <end position="402"/>
    </location>
</feature>
<evidence type="ECO:0000256" key="1">
    <source>
        <dbReference type="ARBA" id="ARBA00013194"/>
    </source>
</evidence>
<proteinExistence type="predicted"/>
<gene>
    <name evidence="6" type="ordered locus">AciX9_3524</name>
</gene>
<keyword evidence="3 6" id="KW-0413">Isomerase</keyword>
<dbReference type="HOGENOM" id="CLU_684694_0_0_0"/>
<dbReference type="Gene3D" id="2.40.100.10">
    <property type="entry name" value="Cyclophilin-like"/>
    <property type="match status" value="2"/>
</dbReference>
<dbReference type="eggNOG" id="COG0652">
    <property type="taxonomic scope" value="Bacteria"/>
</dbReference>
<accession>E8X421</accession>
<dbReference type="EMBL" id="CP002480">
    <property type="protein sequence ID" value="ADW70529.1"/>
    <property type="molecule type" value="Genomic_DNA"/>
</dbReference>
<dbReference type="PaxDb" id="1198114-AciX9_3524"/>
<feature type="signal peptide" evidence="4">
    <location>
        <begin position="1"/>
        <end position="26"/>
    </location>
</feature>
<feature type="domain" description="PPIase cyclophilin-type" evidence="5">
    <location>
        <begin position="230"/>
        <end position="400"/>
    </location>
</feature>
<organism evidence="7">
    <name type="scientific">Granulicella tundricola (strain ATCC BAA-1859 / DSM 23138 / MP5ACTX9)</name>
    <dbReference type="NCBI Taxonomy" id="1198114"/>
    <lineage>
        <taxon>Bacteria</taxon>
        <taxon>Pseudomonadati</taxon>
        <taxon>Acidobacteriota</taxon>
        <taxon>Terriglobia</taxon>
        <taxon>Terriglobales</taxon>
        <taxon>Acidobacteriaceae</taxon>
        <taxon>Granulicella</taxon>
    </lineage>
</organism>
<dbReference type="Pfam" id="PF00160">
    <property type="entry name" value="Pro_isomerase"/>
    <property type="match status" value="2"/>
</dbReference>
<dbReference type="InterPro" id="IPR002130">
    <property type="entry name" value="Cyclophilin-type_PPIase_dom"/>
</dbReference>
<dbReference type="Proteomes" id="UP000000343">
    <property type="component" value="Chromosome"/>
</dbReference>
<dbReference type="KEGG" id="acm:AciX9_3524"/>
<dbReference type="AlphaFoldDB" id="E8X421"/>
<dbReference type="InterPro" id="IPR044666">
    <property type="entry name" value="Cyclophilin_A-like"/>
</dbReference>
<evidence type="ECO:0000256" key="2">
    <source>
        <dbReference type="ARBA" id="ARBA00023110"/>
    </source>
</evidence>
<dbReference type="InterPro" id="IPR029000">
    <property type="entry name" value="Cyclophilin-like_dom_sf"/>
</dbReference>
<dbReference type="EC" id="5.2.1.8" evidence="1"/>
<sequence length="402" mass="42745">MYNQRMRRLALLAAILFSAIRFTALGQSQPRAVIDTTAGRLTCTLFTHERPATTAAFIALAEGTKAWTAPDGSMERDQPFYDGTRIFPHSAGIVTGARAAKEERAAGAGFAVEAAPPLRFDRAGLLAMTEAKGEAGPSRFLVTDHANAEVDGHAVVFGECDEASVKLVARLRRELQATDNHPAKDVAIRRVVIVPAGKALPGVAAVDANVVVLPAPSAAPLAAPAGPEPTGPVAVIETSVGTISCRLFTKESPIATATFLSLVDGSKDWTDPRTRAVQHGHRFYDGQAIDRVLPDYYIQFGDITGDISGDTDIGFRFKNESAPGLTFDRPGRLAFGNGGPDTNNSELFFALNPMHVLDGGYTIIGQCDGASMKVLERVAGLARDSSNRPLTPVVIRRISTKP</sequence>
<dbReference type="STRING" id="1198114.AciX9_3524"/>
<reference evidence="7" key="1">
    <citation type="submission" date="2011-01" db="EMBL/GenBank/DDBJ databases">
        <title>Complete sequence of chromosome of Acidobacterium sp. MP5ACTX9.</title>
        <authorList>
            <consortium name="US DOE Joint Genome Institute"/>
            <person name="Lucas S."/>
            <person name="Copeland A."/>
            <person name="Lapidus A."/>
            <person name="Cheng J.-F."/>
            <person name="Goodwin L."/>
            <person name="Pitluck S."/>
            <person name="Teshima H."/>
            <person name="Detter J.C."/>
            <person name="Han C."/>
            <person name="Tapia R."/>
            <person name="Land M."/>
            <person name="Hauser L."/>
            <person name="Kyrpides N."/>
            <person name="Ivanova N."/>
            <person name="Ovchinnikova G."/>
            <person name="Pagani I."/>
            <person name="Rawat S.R."/>
            <person name="Mannisto M."/>
            <person name="Haggblom M.M."/>
            <person name="Woyke T."/>
        </authorList>
    </citation>
    <scope>NUCLEOTIDE SEQUENCE [LARGE SCALE GENOMIC DNA]</scope>
    <source>
        <strain evidence="7">MP5ACTX9</strain>
    </source>
</reference>
<dbReference type="PROSITE" id="PS50072">
    <property type="entry name" value="CSA_PPIASE_2"/>
    <property type="match status" value="2"/>
</dbReference>
<evidence type="ECO:0000313" key="7">
    <source>
        <dbReference type="Proteomes" id="UP000000343"/>
    </source>
</evidence>
<dbReference type="PANTHER" id="PTHR45625">
    <property type="entry name" value="PEPTIDYL-PROLYL CIS-TRANS ISOMERASE-RELATED"/>
    <property type="match status" value="1"/>
</dbReference>
<dbReference type="GO" id="GO:0003755">
    <property type="term" value="F:peptidyl-prolyl cis-trans isomerase activity"/>
    <property type="evidence" value="ECO:0007669"/>
    <property type="project" value="UniProtKB-KW"/>
</dbReference>
<evidence type="ECO:0000259" key="5">
    <source>
        <dbReference type="PROSITE" id="PS50072"/>
    </source>
</evidence>
<keyword evidence="2" id="KW-0697">Rotamase</keyword>
<protein>
    <recommendedName>
        <fullName evidence="1">peptidylprolyl isomerase</fullName>
        <ecNumber evidence="1">5.2.1.8</ecNumber>
    </recommendedName>
</protein>
<dbReference type="SUPFAM" id="SSF50891">
    <property type="entry name" value="Cyclophilin-like"/>
    <property type="match status" value="2"/>
</dbReference>
<feature type="domain" description="PPIase cyclophilin-type" evidence="5">
    <location>
        <begin position="35"/>
        <end position="193"/>
    </location>
</feature>
<evidence type="ECO:0000256" key="4">
    <source>
        <dbReference type="SAM" id="SignalP"/>
    </source>
</evidence>
<name>E8X421_GRATM</name>